<dbReference type="NCBIfam" id="TIGR00661">
    <property type="entry name" value="MJ1255"/>
    <property type="match status" value="1"/>
</dbReference>
<evidence type="ECO:0000313" key="2">
    <source>
        <dbReference type="Proteomes" id="UP001157186"/>
    </source>
</evidence>
<dbReference type="EMBL" id="BSST01000001">
    <property type="protein sequence ID" value="GLX77281.1"/>
    <property type="molecule type" value="Genomic_DNA"/>
</dbReference>
<keyword evidence="2" id="KW-1185">Reference proteome</keyword>
<comment type="caution">
    <text evidence="1">The sequence shown here is derived from an EMBL/GenBank/DDBJ whole genome shotgun (WGS) entry which is preliminary data.</text>
</comment>
<accession>A0ABQ6GRG5</accession>
<sequence>MKILYGVQGTGNGHISRSRVMAKYLTQHDVEVTYLLSGREKSQLFDMDIFGDYLHFPGLTFKTNQGKIDYTGSLFVNNMFKFFRDVAALDVEPYDLVITDFEPITAWAAKRANKALLAIGHQYAFGANTPVAGKSVIAAKILQHFAPAEQSLGLHWSHYDNNVLPPIIDVNLKRQSEQGPIVVYLPFEDQAQVVQLLQQFPQQNFIQYSAELSAKTLANVEQKKTCYQGFKQDLVQAKAVICNSGFELNSECIHLGIPILTKPIQGQMEQQSNALALAQLGYGKVMQELSFSSIDNWLVNLSSQTICRYPDVAKEIVNWLLSGRQQAISELSAQLWHQVPNSVEVVS</sequence>
<name>A0ABQ6GRG5_9GAMM</name>
<protein>
    <submittedName>
        <fullName evidence="1">Glycosyl transferase</fullName>
    </submittedName>
</protein>
<organism evidence="1 2">
    <name type="scientific">Thalassotalea insulae</name>
    <dbReference type="NCBI Taxonomy" id="2056778"/>
    <lineage>
        <taxon>Bacteria</taxon>
        <taxon>Pseudomonadati</taxon>
        <taxon>Pseudomonadota</taxon>
        <taxon>Gammaproteobacteria</taxon>
        <taxon>Alteromonadales</taxon>
        <taxon>Colwelliaceae</taxon>
        <taxon>Thalassotalea</taxon>
    </lineage>
</organism>
<dbReference type="Proteomes" id="UP001157186">
    <property type="component" value="Unassembled WGS sequence"/>
</dbReference>
<proteinExistence type="predicted"/>
<evidence type="ECO:0000313" key="1">
    <source>
        <dbReference type="EMBL" id="GLX77281.1"/>
    </source>
</evidence>
<dbReference type="SUPFAM" id="SSF53756">
    <property type="entry name" value="UDP-Glycosyltransferase/glycogen phosphorylase"/>
    <property type="match status" value="1"/>
</dbReference>
<dbReference type="RefSeq" id="WP_284243125.1">
    <property type="nucleotide sequence ID" value="NZ_BSST01000001.1"/>
</dbReference>
<keyword evidence="1" id="KW-0808">Transferase</keyword>
<dbReference type="Gene3D" id="3.40.50.2000">
    <property type="entry name" value="Glycogen Phosphorylase B"/>
    <property type="match status" value="1"/>
</dbReference>
<dbReference type="Pfam" id="PF13528">
    <property type="entry name" value="Glyco_trans_1_3"/>
    <property type="match status" value="1"/>
</dbReference>
<dbReference type="GO" id="GO:0016740">
    <property type="term" value="F:transferase activity"/>
    <property type="evidence" value="ECO:0007669"/>
    <property type="project" value="UniProtKB-KW"/>
</dbReference>
<gene>
    <name evidence="1" type="ORF">tinsulaeT_06210</name>
</gene>
<reference evidence="1 2" key="1">
    <citation type="submission" date="2023-03" db="EMBL/GenBank/DDBJ databases">
        <title>Draft genome sequence of Thalassotalea insulae KCTC 62186T.</title>
        <authorList>
            <person name="Sawabe T."/>
        </authorList>
    </citation>
    <scope>NUCLEOTIDE SEQUENCE [LARGE SCALE GENOMIC DNA]</scope>
    <source>
        <strain evidence="1 2">KCTC 62186</strain>
    </source>
</reference>
<dbReference type="InterPro" id="IPR005262">
    <property type="entry name" value="MJ1255-like"/>
</dbReference>